<dbReference type="STRING" id="662367.SAMN05216167_105179"/>
<dbReference type="Proteomes" id="UP000198598">
    <property type="component" value="Unassembled WGS sequence"/>
</dbReference>
<keyword evidence="3" id="KW-1185">Reference proteome</keyword>
<dbReference type="InterPro" id="IPR008030">
    <property type="entry name" value="NmrA-like"/>
</dbReference>
<dbReference type="RefSeq" id="WP_093827591.1">
    <property type="nucleotide sequence ID" value="NZ_FOLQ01000005.1"/>
</dbReference>
<dbReference type="Gene3D" id="3.90.25.10">
    <property type="entry name" value="UDP-galactose 4-epimerase, domain 1"/>
    <property type="match status" value="1"/>
</dbReference>
<evidence type="ECO:0000313" key="2">
    <source>
        <dbReference type="EMBL" id="SFD48161.1"/>
    </source>
</evidence>
<dbReference type="InterPro" id="IPR051604">
    <property type="entry name" value="Ergot_Alk_Oxidoreductase"/>
</dbReference>
<dbReference type="Pfam" id="PF05368">
    <property type="entry name" value="NmrA"/>
    <property type="match status" value="1"/>
</dbReference>
<dbReference type="EMBL" id="FOLQ01000005">
    <property type="protein sequence ID" value="SFD48161.1"/>
    <property type="molecule type" value="Genomic_DNA"/>
</dbReference>
<accession>A0A1I1SP73</accession>
<dbReference type="AlphaFoldDB" id="A0A1I1SP73"/>
<dbReference type="InterPro" id="IPR036291">
    <property type="entry name" value="NAD(P)-bd_dom_sf"/>
</dbReference>
<dbReference type="PANTHER" id="PTHR43162">
    <property type="match status" value="1"/>
</dbReference>
<protein>
    <submittedName>
        <fullName evidence="2">Uncharacterized conserved protein YbjT, contains NAD(P)-binding and DUF2867 domains</fullName>
    </submittedName>
</protein>
<reference evidence="2 3" key="1">
    <citation type="submission" date="2016-10" db="EMBL/GenBank/DDBJ databases">
        <authorList>
            <person name="de Groot N.N."/>
        </authorList>
    </citation>
    <scope>NUCLEOTIDE SEQUENCE [LARGE SCALE GENOMIC DNA]</scope>
    <source>
        <strain evidence="2 3">DSM 26130</strain>
    </source>
</reference>
<proteinExistence type="predicted"/>
<dbReference type="Gene3D" id="3.40.50.720">
    <property type="entry name" value="NAD(P)-binding Rossmann-like Domain"/>
    <property type="match status" value="1"/>
</dbReference>
<organism evidence="2 3">
    <name type="scientific">Spirosoma endophyticum</name>
    <dbReference type="NCBI Taxonomy" id="662367"/>
    <lineage>
        <taxon>Bacteria</taxon>
        <taxon>Pseudomonadati</taxon>
        <taxon>Bacteroidota</taxon>
        <taxon>Cytophagia</taxon>
        <taxon>Cytophagales</taxon>
        <taxon>Cytophagaceae</taxon>
        <taxon>Spirosoma</taxon>
    </lineage>
</organism>
<evidence type="ECO:0000259" key="1">
    <source>
        <dbReference type="Pfam" id="PF05368"/>
    </source>
</evidence>
<dbReference type="SUPFAM" id="SSF51735">
    <property type="entry name" value="NAD(P)-binding Rossmann-fold domains"/>
    <property type="match status" value="1"/>
</dbReference>
<dbReference type="PANTHER" id="PTHR43162:SF1">
    <property type="entry name" value="PRESTALK A DIFFERENTIATION PROTEIN A"/>
    <property type="match status" value="1"/>
</dbReference>
<dbReference type="OrthoDB" id="2149806at2"/>
<gene>
    <name evidence="2" type="ORF">SAMN05216167_105179</name>
</gene>
<evidence type="ECO:0000313" key="3">
    <source>
        <dbReference type="Proteomes" id="UP000198598"/>
    </source>
</evidence>
<name>A0A1I1SP73_9BACT</name>
<sequence>MKIIITGSLGHIGKPLAEELVQKGHAVTVISSKPDRQSAIEMLGATAAIGSLEDVDFLASTFTDADAVFAMIPPNYAEPDQVAYYRRIGSNYARAIKNSGVSHVVHLSSYGAHLAKGTGFILGSYHTESILNELSDVAVTHLRPGYFYYNLYSLVDMIKEQGIMGAIYGGDDKLVMVAPSDIAAVAAEELSTQAAGRNIRYVASDDRTASEVAHVIGAAIGKPNLQWLTFSQDQVKDALTKSGMPAPLVANFVELGASIHSGALREDYDLHKPAVMGNVKLEEFAKEFAAAFQEA</sequence>
<feature type="domain" description="NmrA-like" evidence="1">
    <location>
        <begin position="2"/>
        <end position="223"/>
    </location>
</feature>